<dbReference type="EMBL" id="PKPP01000812">
    <property type="protein sequence ID" value="PWA88474.1"/>
    <property type="molecule type" value="Genomic_DNA"/>
</dbReference>
<feature type="compositionally biased region" description="Polar residues" evidence="1">
    <location>
        <begin position="97"/>
        <end position="119"/>
    </location>
</feature>
<feature type="compositionally biased region" description="Polar residues" evidence="1">
    <location>
        <begin position="45"/>
        <end position="59"/>
    </location>
</feature>
<dbReference type="OrthoDB" id="1733844at2759"/>
<keyword evidence="3" id="KW-1185">Reference proteome</keyword>
<feature type="compositionally biased region" description="Polar residues" evidence="1">
    <location>
        <begin position="71"/>
        <end position="84"/>
    </location>
</feature>
<feature type="region of interest" description="Disordered" evidence="1">
    <location>
        <begin position="410"/>
        <end position="449"/>
    </location>
</feature>
<evidence type="ECO:0000313" key="3">
    <source>
        <dbReference type="Proteomes" id="UP000245207"/>
    </source>
</evidence>
<evidence type="ECO:0008006" key="4">
    <source>
        <dbReference type="Google" id="ProtNLM"/>
    </source>
</evidence>
<accession>A0A2U1PRV1</accession>
<sequence>MARRKKILQSAESRPHASEGQSNGIPNNSTMQQLGAGEIRPHASEGQSNGIPNNSTRQSLGAGESRPHASEGQSNDISNNSTRQRVGAGDSRPHASGGQSNDIPNNSTINDGTDQTTPANIIENLDNPSNGRKQVQVVNGLFDKSSACSREITKIFQERIDDTGYTWTKVSQTTKDFYFGEFKKHFLWDPEAETSVRKAWDAKASVRYADFFRDIRSKMVKPVFMSDNAWTNFTTHWGTAKYKEIQEKNTQNRLKGEGSSTHTGGSISFREHAKNLESEYKRPPTGFELFLHTHTSGHDKKTFINEKSKTINESVLRLRQEREENPASAESEVDETTLYIAAASGAKKRNLYGAGSKRVDYITDSGNKTTAVTKVNDGQEKKSKEMERTINKLSKTLEIVCKRFNITLPDCDSDGEDSDGGDARLGPTTSHSRAGGSEEDDHDSHMIVS</sequence>
<dbReference type="Pfam" id="PF03004">
    <property type="entry name" value="Transposase_24"/>
    <property type="match status" value="1"/>
</dbReference>
<feature type="region of interest" description="Disordered" evidence="1">
    <location>
        <begin position="1"/>
        <end position="132"/>
    </location>
</feature>
<evidence type="ECO:0000313" key="2">
    <source>
        <dbReference type="EMBL" id="PWA88474.1"/>
    </source>
</evidence>
<name>A0A2U1PRV1_ARTAN</name>
<dbReference type="AlphaFoldDB" id="A0A2U1PRV1"/>
<reference evidence="2 3" key="1">
    <citation type="journal article" date="2018" name="Mol. Plant">
        <title>The genome of Artemisia annua provides insight into the evolution of Asteraceae family and artemisinin biosynthesis.</title>
        <authorList>
            <person name="Shen Q."/>
            <person name="Zhang L."/>
            <person name="Liao Z."/>
            <person name="Wang S."/>
            <person name="Yan T."/>
            <person name="Shi P."/>
            <person name="Liu M."/>
            <person name="Fu X."/>
            <person name="Pan Q."/>
            <person name="Wang Y."/>
            <person name="Lv Z."/>
            <person name="Lu X."/>
            <person name="Zhang F."/>
            <person name="Jiang W."/>
            <person name="Ma Y."/>
            <person name="Chen M."/>
            <person name="Hao X."/>
            <person name="Li L."/>
            <person name="Tang Y."/>
            <person name="Lv G."/>
            <person name="Zhou Y."/>
            <person name="Sun X."/>
            <person name="Brodelius P.E."/>
            <person name="Rose J.K.C."/>
            <person name="Tang K."/>
        </authorList>
    </citation>
    <scope>NUCLEOTIDE SEQUENCE [LARGE SCALE GENOMIC DNA]</scope>
    <source>
        <strain evidence="3">cv. Huhao1</strain>
        <tissue evidence="2">Leaf</tissue>
    </source>
</reference>
<dbReference type="InterPro" id="IPR004252">
    <property type="entry name" value="Probable_transposase_24"/>
</dbReference>
<feature type="compositionally biased region" description="Acidic residues" evidence="1">
    <location>
        <begin position="411"/>
        <end position="420"/>
    </location>
</feature>
<dbReference type="Proteomes" id="UP000245207">
    <property type="component" value="Unassembled WGS sequence"/>
</dbReference>
<feature type="compositionally biased region" description="Polar residues" evidence="1">
    <location>
        <begin position="19"/>
        <end position="33"/>
    </location>
</feature>
<proteinExistence type="predicted"/>
<gene>
    <name evidence="2" type="ORF">CTI12_AA120040</name>
</gene>
<evidence type="ECO:0000256" key="1">
    <source>
        <dbReference type="SAM" id="MobiDB-lite"/>
    </source>
</evidence>
<organism evidence="2 3">
    <name type="scientific">Artemisia annua</name>
    <name type="common">Sweet wormwood</name>
    <dbReference type="NCBI Taxonomy" id="35608"/>
    <lineage>
        <taxon>Eukaryota</taxon>
        <taxon>Viridiplantae</taxon>
        <taxon>Streptophyta</taxon>
        <taxon>Embryophyta</taxon>
        <taxon>Tracheophyta</taxon>
        <taxon>Spermatophyta</taxon>
        <taxon>Magnoliopsida</taxon>
        <taxon>eudicotyledons</taxon>
        <taxon>Gunneridae</taxon>
        <taxon>Pentapetalae</taxon>
        <taxon>asterids</taxon>
        <taxon>campanulids</taxon>
        <taxon>Asterales</taxon>
        <taxon>Asteraceae</taxon>
        <taxon>Asteroideae</taxon>
        <taxon>Anthemideae</taxon>
        <taxon>Artemisiinae</taxon>
        <taxon>Artemisia</taxon>
    </lineage>
</organism>
<protein>
    <recommendedName>
        <fullName evidence="4">Transposase, Ptta/En/Spm, plant</fullName>
    </recommendedName>
</protein>
<comment type="caution">
    <text evidence="2">The sequence shown here is derived from an EMBL/GenBank/DDBJ whole genome shotgun (WGS) entry which is preliminary data.</text>
</comment>